<dbReference type="InterPro" id="IPR001611">
    <property type="entry name" value="Leu-rich_rpt"/>
</dbReference>
<keyword evidence="4" id="KW-0732">Signal</keyword>
<dbReference type="AlphaFoldDB" id="A0A9R1TJ47"/>
<gene>
    <name evidence="6" type="primary">LOC105270579</name>
</gene>
<feature type="signal peptide" evidence="4">
    <location>
        <begin position="1"/>
        <end position="35"/>
    </location>
</feature>
<dbReference type="Proteomes" id="UP000694866">
    <property type="component" value="Unplaced"/>
</dbReference>
<keyword evidence="5" id="KW-1185">Reference proteome</keyword>
<dbReference type="InterPro" id="IPR032675">
    <property type="entry name" value="LRR_dom_sf"/>
</dbReference>
<keyword evidence="2" id="KW-0677">Repeat</keyword>
<keyword evidence="1" id="KW-0433">Leucine-rich repeat</keyword>
<dbReference type="Gene3D" id="3.80.10.10">
    <property type="entry name" value="Ribonuclease Inhibitor"/>
    <property type="match status" value="2"/>
</dbReference>
<dbReference type="GO" id="GO:0005886">
    <property type="term" value="C:plasma membrane"/>
    <property type="evidence" value="ECO:0007669"/>
    <property type="project" value="TreeGrafter"/>
</dbReference>
<evidence type="ECO:0000256" key="4">
    <source>
        <dbReference type="SAM" id="SignalP"/>
    </source>
</evidence>
<evidence type="ECO:0000256" key="1">
    <source>
        <dbReference type="ARBA" id="ARBA00022614"/>
    </source>
</evidence>
<dbReference type="SUPFAM" id="SSF52058">
    <property type="entry name" value="L domain-like"/>
    <property type="match status" value="1"/>
</dbReference>
<dbReference type="OrthoDB" id="4691307at2759"/>
<feature type="transmembrane region" description="Helical" evidence="3">
    <location>
        <begin position="322"/>
        <end position="345"/>
    </location>
</feature>
<sequence length="429" mass="48199">MNNTRRIGGKIHIKDIVFVLTLIVLHIPAEPLGSAGNNDNCPVFCSCYTWYYLRWASCSGQHLYSIHTGISDIVQALDISNNSISILADYELQSTGLTHLRYLNLSDNAVSEIGLSAFSGLEELTVLDLSRNHLYYILRNTFIDNKNLRVLRLSGNNFNHHIPFLENPSITELNLGSCRLTHLPSGAFSGLKRLRNLDLSANLMIQLEEETLRPLPFLRILSIKENPWSCNAKQMQSLLHYLAVRGIRYEPSVCPRKKGVKKSENIIMSPVIVSPKYPPIILPKNTNTGNSGWMNAPTKNEEAIPSKPEGLKELKEFYVFEIWILSILSFMTGLGSGMVTMYCWLSKSGDSTDRPALLNSSLRRCDAVSQHSQASFEFSSPLAQRVSLLRNIWSNSDEDVNLQRVPICPDTPPPAYRDVILHANRYPVG</sequence>
<dbReference type="InterPro" id="IPR003591">
    <property type="entry name" value="Leu-rich_rpt_typical-subtyp"/>
</dbReference>
<keyword evidence="3" id="KW-0472">Membrane</keyword>
<keyword evidence="3 6" id="KW-0812">Transmembrane</keyword>
<dbReference type="GeneID" id="105270579"/>
<organism evidence="5 6">
    <name type="scientific">Fopius arisanus</name>
    <dbReference type="NCBI Taxonomy" id="64838"/>
    <lineage>
        <taxon>Eukaryota</taxon>
        <taxon>Metazoa</taxon>
        <taxon>Ecdysozoa</taxon>
        <taxon>Arthropoda</taxon>
        <taxon>Hexapoda</taxon>
        <taxon>Insecta</taxon>
        <taxon>Pterygota</taxon>
        <taxon>Neoptera</taxon>
        <taxon>Endopterygota</taxon>
        <taxon>Hymenoptera</taxon>
        <taxon>Apocrita</taxon>
        <taxon>Ichneumonoidea</taxon>
        <taxon>Braconidae</taxon>
        <taxon>Opiinae</taxon>
        <taxon>Fopius</taxon>
    </lineage>
</organism>
<reference evidence="6" key="1">
    <citation type="submission" date="2025-08" db="UniProtKB">
        <authorList>
            <consortium name="RefSeq"/>
        </authorList>
    </citation>
    <scope>IDENTIFICATION</scope>
    <source>
        <strain evidence="6">USDA-PBARC FA_bdor</strain>
        <tissue evidence="6">Whole organism</tissue>
    </source>
</reference>
<dbReference type="RefSeq" id="XP_011309913.1">
    <property type="nucleotide sequence ID" value="XM_011311611.1"/>
</dbReference>
<evidence type="ECO:0000313" key="6">
    <source>
        <dbReference type="RefSeq" id="XP_011309913.1"/>
    </source>
</evidence>
<dbReference type="PROSITE" id="PS51450">
    <property type="entry name" value="LRR"/>
    <property type="match status" value="1"/>
</dbReference>
<proteinExistence type="predicted"/>
<evidence type="ECO:0000256" key="2">
    <source>
        <dbReference type="ARBA" id="ARBA00022737"/>
    </source>
</evidence>
<evidence type="ECO:0000256" key="3">
    <source>
        <dbReference type="SAM" id="Phobius"/>
    </source>
</evidence>
<dbReference type="SMART" id="SM00369">
    <property type="entry name" value="LRR_TYP"/>
    <property type="match status" value="4"/>
</dbReference>
<dbReference type="PANTHER" id="PTHR24369:SF211">
    <property type="entry name" value="LEUCINE-RICH REPEAT-CONTAINING PROTEIN 15-LIKE"/>
    <property type="match status" value="1"/>
</dbReference>
<dbReference type="KEGG" id="fas:105270579"/>
<name>A0A9R1TJ47_9HYME</name>
<dbReference type="PANTHER" id="PTHR24369">
    <property type="entry name" value="ANTIGEN BSP, PUTATIVE-RELATED"/>
    <property type="match status" value="1"/>
</dbReference>
<accession>A0A9R1TJ47</accession>
<evidence type="ECO:0000313" key="5">
    <source>
        <dbReference type="Proteomes" id="UP000694866"/>
    </source>
</evidence>
<dbReference type="Pfam" id="PF13855">
    <property type="entry name" value="LRR_8"/>
    <property type="match status" value="2"/>
</dbReference>
<keyword evidence="3" id="KW-1133">Transmembrane helix</keyword>
<feature type="chain" id="PRO_5040290446" evidence="4">
    <location>
        <begin position="36"/>
        <end position="429"/>
    </location>
</feature>
<dbReference type="InterPro" id="IPR050541">
    <property type="entry name" value="LRR_TM_domain-containing"/>
</dbReference>
<protein>
    <submittedName>
        <fullName evidence="6">Leucine-rich repeat transmembrane protein FLRT2</fullName>
    </submittedName>
</protein>